<dbReference type="GO" id="GO:0030313">
    <property type="term" value="C:cell envelope"/>
    <property type="evidence" value="ECO:0007669"/>
    <property type="project" value="UniProtKB-SubCell"/>
</dbReference>
<dbReference type="Proteomes" id="UP000290975">
    <property type="component" value="Unassembled WGS sequence"/>
</dbReference>
<keyword evidence="2" id="KW-0479">Metal-binding</keyword>
<organism evidence="7 8">
    <name type="scientific">Sphingobium xenophagum</name>
    <dbReference type="NCBI Taxonomy" id="121428"/>
    <lineage>
        <taxon>Bacteria</taxon>
        <taxon>Pseudomonadati</taxon>
        <taxon>Pseudomonadota</taxon>
        <taxon>Alphaproteobacteria</taxon>
        <taxon>Sphingomonadales</taxon>
        <taxon>Sphingomonadaceae</taxon>
        <taxon>Sphingobium</taxon>
    </lineage>
</organism>
<keyword evidence="3 5" id="KW-0732">Signal</keyword>
<dbReference type="PANTHER" id="PTHR34820:SF4">
    <property type="entry name" value="INNER MEMBRANE PROTEIN YEBZ"/>
    <property type="match status" value="1"/>
</dbReference>
<keyword evidence="8" id="KW-1185">Reference proteome</keyword>
<name>A0A401J387_SPHXE</name>
<dbReference type="Pfam" id="PF04234">
    <property type="entry name" value="CopC"/>
    <property type="match status" value="1"/>
</dbReference>
<feature type="signal peptide" evidence="5">
    <location>
        <begin position="1"/>
        <end position="23"/>
    </location>
</feature>
<dbReference type="GO" id="GO:0042597">
    <property type="term" value="C:periplasmic space"/>
    <property type="evidence" value="ECO:0007669"/>
    <property type="project" value="InterPro"/>
</dbReference>
<feature type="chain" id="PRO_5019175467" evidence="5">
    <location>
        <begin position="24"/>
        <end position="118"/>
    </location>
</feature>
<sequence length="118" mass="12457">MNRILKTLVAMSLPMAALSPASAHTSLRGASPASGSVLTQAPPQLSLTFLEPARLTSLILVTASGERKLAFAPASSALTFTTLRPRLERGRNEVRWTALSQDGHVIEGSIIIVLRAPG</sequence>
<evidence type="ECO:0000259" key="6">
    <source>
        <dbReference type="Pfam" id="PF04234"/>
    </source>
</evidence>
<accession>A0A401J387</accession>
<dbReference type="InterPro" id="IPR007348">
    <property type="entry name" value="CopC_dom"/>
</dbReference>
<proteinExistence type="predicted"/>
<protein>
    <submittedName>
        <fullName evidence="7">Copper resistance protein C</fullName>
    </submittedName>
</protein>
<dbReference type="PANTHER" id="PTHR34820">
    <property type="entry name" value="INNER MEMBRANE PROTEIN YEBZ"/>
    <property type="match status" value="1"/>
</dbReference>
<dbReference type="GO" id="GO:0006825">
    <property type="term" value="P:copper ion transport"/>
    <property type="evidence" value="ECO:0007669"/>
    <property type="project" value="InterPro"/>
</dbReference>
<dbReference type="InterPro" id="IPR032694">
    <property type="entry name" value="CopC/D"/>
</dbReference>
<evidence type="ECO:0000256" key="4">
    <source>
        <dbReference type="ARBA" id="ARBA00023008"/>
    </source>
</evidence>
<comment type="subcellular location">
    <subcellularLocation>
        <location evidence="1">Cell envelope</location>
    </subcellularLocation>
</comment>
<evidence type="ECO:0000256" key="5">
    <source>
        <dbReference type="SAM" id="SignalP"/>
    </source>
</evidence>
<dbReference type="GO" id="GO:0005507">
    <property type="term" value="F:copper ion binding"/>
    <property type="evidence" value="ECO:0007669"/>
    <property type="project" value="InterPro"/>
</dbReference>
<evidence type="ECO:0000313" key="8">
    <source>
        <dbReference type="Proteomes" id="UP000290975"/>
    </source>
</evidence>
<dbReference type="RefSeq" id="WP_130752915.1">
    <property type="nucleotide sequence ID" value="NZ_BBQY01000014.1"/>
</dbReference>
<dbReference type="GO" id="GO:0046688">
    <property type="term" value="P:response to copper ion"/>
    <property type="evidence" value="ECO:0007669"/>
    <property type="project" value="InterPro"/>
</dbReference>
<evidence type="ECO:0000256" key="1">
    <source>
        <dbReference type="ARBA" id="ARBA00004196"/>
    </source>
</evidence>
<dbReference type="EMBL" id="BBQY01000014">
    <property type="protein sequence ID" value="GBH31099.1"/>
    <property type="molecule type" value="Genomic_DNA"/>
</dbReference>
<dbReference type="InterPro" id="IPR014755">
    <property type="entry name" value="Cu-Rt/internalin_Ig-like"/>
</dbReference>
<dbReference type="GO" id="GO:0005886">
    <property type="term" value="C:plasma membrane"/>
    <property type="evidence" value="ECO:0007669"/>
    <property type="project" value="TreeGrafter"/>
</dbReference>
<keyword evidence="4" id="KW-0186">Copper</keyword>
<evidence type="ECO:0000256" key="3">
    <source>
        <dbReference type="ARBA" id="ARBA00022729"/>
    </source>
</evidence>
<dbReference type="SUPFAM" id="SSF81296">
    <property type="entry name" value="E set domains"/>
    <property type="match status" value="1"/>
</dbReference>
<gene>
    <name evidence="7" type="ORF">MBESOW_P2360</name>
</gene>
<evidence type="ECO:0000313" key="7">
    <source>
        <dbReference type="EMBL" id="GBH31099.1"/>
    </source>
</evidence>
<evidence type="ECO:0000256" key="2">
    <source>
        <dbReference type="ARBA" id="ARBA00022723"/>
    </source>
</evidence>
<dbReference type="Gene3D" id="2.60.40.1220">
    <property type="match status" value="1"/>
</dbReference>
<reference evidence="7 8" key="1">
    <citation type="submission" date="2014-12" db="EMBL/GenBank/DDBJ databases">
        <title>Whole genome sequencing of Sphingobium xenophagum OW59.</title>
        <authorList>
            <person name="Ohta Y."/>
            <person name="Nishi S."/>
            <person name="Hatada Y."/>
        </authorList>
    </citation>
    <scope>NUCLEOTIDE SEQUENCE [LARGE SCALE GENOMIC DNA]</scope>
    <source>
        <strain evidence="7 8">OW59</strain>
    </source>
</reference>
<dbReference type="InterPro" id="IPR014756">
    <property type="entry name" value="Ig_E-set"/>
</dbReference>
<dbReference type="AlphaFoldDB" id="A0A401J387"/>
<comment type="caution">
    <text evidence="7">The sequence shown here is derived from an EMBL/GenBank/DDBJ whole genome shotgun (WGS) entry which is preliminary data.</text>
</comment>
<feature type="domain" description="CopC" evidence="6">
    <location>
        <begin position="24"/>
        <end position="110"/>
    </location>
</feature>